<dbReference type="InterPro" id="IPR027417">
    <property type="entry name" value="P-loop_NTPase"/>
</dbReference>
<reference evidence="2" key="2">
    <citation type="submission" date="2020-09" db="EMBL/GenBank/DDBJ databases">
        <authorList>
            <person name="Sun Q."/>
            <person name="Zhou Y."/>
        </authorList>
    </citation>
    <scope>NUCLEOTIDE SEQUENCE</scope>
    <source>
        <strain evidence="2">CGMCC 4.7403</strain>
    </source>
</reference>
<accession>A0A918ZJ14</accession>
<comment type="caution">
    <text evidence="2">The sequence shown here is derived from an EMBL/GenBank/DDBJ whole genome shotgun (WGS) entry which is preliminary data.</text>
</comment>
<dbReference type="Proteomes" id="UP000603227">
    <property type="component" value="Unassembled WGS sequence"/>
</dbReference>
<dbReference type="Pfam" id="PF03976">
    <property type="entry name" value="PPK2"/>
    <property type="match status" value="1"/>
</dbReference>
<dbReference type="PANTHER" id="PTHR34383">
    <property type="entry name" value="POLYPHOSPHATE:AMP PHOSPHOTRANSFERASE-RELATED"/>
    <property type="match status" value="1"/>
</dbReference>
<evidence type="ECO:0000313" key="2">
    <source>
        <dbReference type="EMBL" id="GHE55706.1"/>
    </source>
</evidence>
<proteinExistence type="predicted"/>
<gene>
    <name evidence="2" type="ORF">GCM10017771_78320</name>
</gene>
<evidence type="ECO:0000259" key="1">
    <source>
        <dbReference type="Pfam" id="PF03976"/>
    </source>
</evidence>
<dbReference type="AlphaFoldDB" id="A0A918ZJ14"/>
<dbReference type="InterPro" id="IPR022488">
    <property type="entry name" value="PPK2-related"/>
</dbReference>
<reference evidence="2" key="1">
    <citation type="journal article" date="2014" name="Int. J. Syst. Evol. Microbiol.">
        <title>Complete genome sequence of Corynebacterium casei LMG S-19264T (=DSM 44701T), isolated from a smear-ripened cheese.</title>
        <authorList>
            <consortium name="US DOE Joint Genome Institute (JGI-PGF)"/>
            <person name="Walter F."/>
            <person name="Albersmeier A."/>
            <person name="Kalinowski J."/>
            <person name="Ruckert C."/>
        </authorList>
    </citation>
    <scope>NUCLEOTIDE SEQUENCE</scope>
    <source>
        <strain evidence="2">CGMCC 4.7403</strain>
    </source>
</reference>
<keyword evidence="3" id="KW-1185">Reference proteome</keyword>
<dbReference type="PANTHER" id="PTHR34383:SF1">
    <property type="entry name" value="ADP-POLYPHOSPHATE PHOSPHOTRANSFERASE"/>
    <property type="match status" value="1"/>
</dbReference>
<name>A0A918ZJ14_9ACTN</name>
<dbReference type="Gene3D" id="3.40.50.300">
    <property type="entry name" value="P-loop containing nucleotide triphosphate hydrolases"/>
    <property type="match status" value="1"/>
</dbReference>
<dbReference type="EMBL" id="BNAT01000042">
    <property type="protein sequence ID" value="GHE55706.1"/>
    <property type="molecule type" value="Genomic_DNA"/>
</dbReference>
<feature type="domain" description="Polyphosphate kinase-2-related" evidence="1">
    <location>
        <begin position="11"/>
        <end position="56"/>
    </location>
</feature>
<evidence type="ECO:0000313" key="3">
    <source>
        <dbReference type="Proteomes" id="UP000603227"/>
    </source>
</evidence>
<sequence>MADKKATKVPRAAYGEELLRPQRELVKLQEWVRAEDARLVVIFEGRDAAGRGGTIEPGRSCANTGSR</sequence>
<protein>
    <recommendedName>
        <fullName evidence="1">Polyphosphate kinase-2-related domain-containing protein</fullName>
    </recommendedName>
</protein>
<organism evidence="2 3">
    <name type="scientific">Streptomyces capitiformicae</name>
    <dbReference type="NCBI Taxonomy" id="2014920"/>
    <lineage>
        <taxon>Bacteria</taxon>
        <taxon>Bacillati</taxon>
        <taxon>Actinomycetota</taxon>
        <taxon>Actinomycetes</taxon>
        <taxon>Kitasatosporales</taxon>
        <taxon>Streptomycetaceae</taxon>
        <taxon>Streptomyces</taxon>
    </lineage>
</organism>